<organism evidence="1">
    <name type="scientific">Eutreptiella gymnastica</name>
    <dbReference type="NCBI Taxonomy" id="73025"/>
    <lineage>
        <taxon>Eukaryota</taxon>
        <taxon>Discoba</taxon>
        <taxon>Euglenozoa</taxon>
        <taxon>Euglenida</taxon>
        <taxon>Spirocuta</taxon>
        <taxon>Euglenophyceae</taxon>
        <taxon>Eutreptiales</taxon>
        <taxon>Eutreptiaceae</taxon>
        <taxon>Eutreptiella</taxon>
    </lineage>
</organism>
<gene>
    <name evidence="1" type="ORF">EGYM00163_LOCUS20846</name>
</gene>
<protein>
    <submittedName>
        <fullName evidence="1">Uncharacterized protein</fullName>
    </submittedName>
</protein>
<name>A0A7S4FRE0_9EUGL</name>
<proteinExistence type="predicted"/>
<dbReference type="EMBL" id="HBJA01058903">
    <property type="protein sequence ID" value="CAE0809712.1"/>
    <property type="molecule type" value="Transcribed_RNA"/>
</dbReference>
<evidence type="ECO:0000313" key="1">
    <source>
        <dbReference type="EMBL" id="CAE0809712.1"/>
    </source>
</evidence>
<sequence>MDSYTKRDESVWWVSHPIAQKTAMFDIPQTSLKVSSLCEEYVERYRVCARESVDPALQCKVWQEDLQECKRGTKQKQYLEQYENATNSFTLAEKNDFRNKWHENFFRGGLTDTVREIQKTDKP</sequence>
<reference evidence="1" key="1">
    <citation type="submission" date="2021-01" db="EMBL/GenBank/DDBJ databases">
        <authorList>
            <person name="Corre E."/>
            <person name="Pelletier E."/>
            <person name="Niang G."/>
            <person name="Scheremetjew M."/>
            <person name="Finn R."/>
            <person name="Kale V."/>
            <person name="Holt S."/>
            <person name="Cochrane G."/>
            <person name="Meng A."/>
            <person name="Brown T."/>
            <person name="Cohen L."/>
        </authorList>
    </citation>
    <scope>NUCLEOTIDE SEQUENCE</scope>
    <source>
        <strain evidence="1">CCMP1594</strain>
    </source>
</reference>
<accession>A0A7S4FRE0</accession>
<dbReference type="AlphaFoldDB" id="A0A7S4FRE0"/>